<dbReference type="EMBL" id="MU790836">
    <property type="protein sequence ID" value="KAJ3992632.1"/>
    <property type="molecule type" value="Genomic_DNA"/>
</dbReference>
<feature type="region of interest" description="Disordered" evidence="1">
    <location>
        <begin position="133"/>
        <end position="164"/>
    </location>
</feature>
<feature type="compositionally biased region" description="Low complexity" evidence="1">
    <location>
        <begin position="142"/>
        <end position="160"/>
    </location>
</feature>
<proteinExistence type="predicted"/>
<feature type="compositionally biased region" description="Polar residues" evidence="1">
    <location>
        <begin position="190"/>
        <end position="214"/>
    </location>
</feature>
<evidence type="ECO:0000313" key="3">
    <source>
        <dbReference type="Proteomes" id="UP001163828"/>
    </source>
</evidence>
<sequence length="256" mass="28017">MLQAATIQDGGDDDESSLYYSRMVAYNIFNPTLTRPTLVGEWGRASPPVEDGNGAGDRLLDTIHEEDKIASGFKSRLLSFSLQNDESSEEIQMSERQTLIFGKDAEIWYKYTPDSLEKPLLLPTTMNRLNVRRSTKLDLDESSTSSSSKPPAPSKPADAETSSAPQYAMFITRQTRVKECLDSQIPKSLPKNTSSSSDVDIAANSNSGTPSTVGAINGASVDFPPPAEHGPTDDWRRRSLATGAGLGVVYRRWNHD</sequence>
<accession>A0ABQ8Q1Z3</accession>
<protein>
    <submittedName>
        <fullName evidence="2">Uncharacterized protein</fullName>
    </submittedName>
</protein>
<organism evidence="2 3">
    <name type="scientific">Lentinula boryana</name>
    <dbReference type="NCBI Taxonomy" id="40481"/>
    <lineage>
        <taxon>Eukaryota</taxon>
        <taxon>Fungi</taxon>
        <taxon>Dikarya</taxon>
        <taxon>Basidiomycota</taxon>
        <taxon>Agaricomycotina</taxon>
        <taxon>Agaricomycetes</taxon>
        <taxon>Agaricomycetidae</taxon>
        <taxon>Agaricales</taxon>
        <taxon>Marasmiineae</taxon>
        <taxon>Omphalotaceae</taxon>
        <taxon>Lentinula</taxon>
    </lineage>
</organism>
<reference evidence="2" key="1">
    <citation type="submission" date="2022-08" db="EMBL/GenBank/DDBJ databases">
        <authorList>
            <consortium name="DOE Joint Genome Institute"/>
            <person name="Min B."/>
            <person name="Riley R."/>
            <person name="Sierra-Patev S."/>
            <person name="Naranjo-Ortiz M."/>
            <person name="Looney B."/>
            <person name="Konkel Z."/>
            <person name="Slot J.C."/>
            <person name="Sakamoto Y."/>
            <person name="Steenwyk J.L."/>
            <person name="Rokas A."/>
            <person name="Carro J."/>
            <person name="Camarero S."/>
            <person name="Ferreira P."/>
            <person name="Molpeceres G."/>
            <person name="Ruiz-Duenas F.J."/>
            <person name="Serrano A."/>
            <person name="Henrissat B."/>
            <person name="Drula E."/>
            <person name="Hughes K.W."/>
            <person name="Mata J.L."/>
            <person name="Ishikawa N.K."/>
            <person name="Vargas-Isla R."/>
            <person name="Ushijima S."/>
            <person name="Smith C.A."/>
            <person name="Ahrendt S."/>
            <person name="Andreopoulos W."/>
            <person name="He G."/>
            <person name="Labutti K."/>
            <person name="Lipzen A."/>
            <person name="Ng V."/>
            <person name="Sandor L."/>
            <person name="Barry K."/>
            <person name="Martinez A.T."/>
            <person name="Xiao Y."/>
            <person name="Gibbons J.G."/>
            <person name="Terashima K."/>
            <person name="Hibbett D.S."/>
            <person name="Grigoriev I.V."/>
        </authorList>
    </citation>
    <scope>NUCLEOTIDE SEQUENCE</scope>
    <source>
        <strain evidence="2">TFB10827</strain>
    </source>
</reference>
<gene>
    <name evidence="2" type="ORF">F5050DRAFT_1897845</name>
</gene>
<comment type="caution">
    <text evidence="2">The sequence shown here is derived from an EMBL/GenBank/DDBJ whole genome shotgun (WGS) entry which is preliminary data.</text>
</comment>
<dbReference type="Proteomes" id="UP001163828">
    <property type="component" value="Unassembled WGS sequence"/>
</dbReference>
<name>A0ABQ8Q1Z3_9AGAR</name>
<evidence type="ECO:0000313" key="2">
    <source>
        <dbReference type="EMBL" id="KAJ3992632.1"/>
    </source>
</evidence>
<keyword evidence="3" id="KW-1185">Reference proteome</keyword>
<feature type="region of interest" description="Disordered" evidence="1">
    <location>
        <begin position="184"/>
        <end position="237"/>
    </location>
</feature>
<evidence type="ECO:0000256" key="1">
    <source>
        <dbReference type="SAM" id="MobiDB-lite"/>
    </source>
</evidence>